<dbReference type="GO" id="GO:0005634">
    <property type="term" value="C:nucleus"/>
    <property type="evidence" value="ECO:0007669"/>
    <property type="project" value="UniProtKB-SubCell"/>
</dbReference>
<keyword evidence="8" id="KW-1185">Reference proteome</keyword>
<sequence length="137" mass="16208">MSENGSSTSSNHTTGINARPMQQRRLLFQKILSSSDVGRFNRLVIPSVHARAHFPTLKIGENMYKVEILRLIDNQNRTWEVKFEFLLRSKTFVLSRGWKKFVRHHDLRKDGVIRFYEIINSERNHLHYSVEYENPPP</sequence>
<dbReference type="AlphaFoldDB" id="A0A822XHN7"/>
<dbReference type="InterPro" id="IPR015300">
    <property type="entry name" value="DNA-bd_pseudobarrel_sf"/>
</dbReference>
<dbReference type="GO" id="GO:0003700">
    <property type="term" value="F:DNA-binding transcription factor activity"/>
    <property type="evidence" value="ECO:0007669"/>
    <property type="project" value="InterPro"/>
</dbReference>
<evidence type="ECO:0000313" key="7">
    <source>
        <dbReference type="EMBL" id="DAD19472.1"/>
    </source>
</evidence>
<dbReference type="PROSITE" id="PS50863">
    <property type="entry name" value="B3"/>
    <property type="match status" value="1"/>
</dbReference>
<evidence type="ECO:0000256" key="4">
    <source>
        <dbReference type="ARBA" id="ARBA00023163"/>
    </source>
</evidence>
<keyword evidence="4" id="KW-0804">Transcription</keyword>
<comment type="subcellular location">
    <subcellularLocation>
        <location evidence="1">Nucleus</location>
    </subcellularLocation>
</comment>
<dbReference type="PANTHER" id="PTHR31140">
    <property type="entry name" value="B3 DOMAIN-CONTAINING TRANSCRIPTION FACTOR ABI3"/>
    <property type="match status" value="1"/>
</dbReference>
<dbReference type="InterPro" id="IPR003340">
    <property type="entry name" value="B3_DNA-bd"/>
</dbReference>
<keyword evidence="2" id="KW-0805">Transcription regulation</keyword>
<dbReference type="PANTHER" id="PTHR31140:SF1">
    <property type="entry name" value="AP2_ERF AND B3 DOMAIN-CONTAINING TRANSCRIPTION REPRESSOR RAV2"/>
    <property type="match status" value="1"/>
</dbReference>
<dbReference type="GO" id="GO:0003677">
    <property type="term" value="F:DNA binding"/>
    <property type="evidence" value="ECO:0007669"/>
    <property type="project" value="UniProtKB-KW"/>
</dbReference>
<keyword evidence="5" id="KW-0539">Nucleus</keyword>
<comment type="caution">
    <text evidence="7">The sequence shown here is derived from an EMBL/GenBank/DDBJ whole genome shotgun (WGS) entry which is preliminary data.</text>
</comment>
<dbReference type="SUPFAM" id="SSF101936">
    <property type="entry name" value="DNA-binding pseudobarrel domain"/>
    <property type="match status" value="1"/>
</dbReference>
<dbReference type="InterPro" id="IPR044800">
    <property type="entry name" value="LEC2-like"/>
</dbReference>
<organism evidence="7 8">
    <name type="scientific">Nelumbo nucifera</name>
    <name type="common">Sacred lotus</name>
    <dbReference type="NCBI Taxonomy" id="4432"/>
    <lineage>
        <taxon>Eukaryota</taxon>
        <taxon>Viridiplantae</taxon>
        <taxon>Streptophyta</taxon>
        <taxon>Embryophyta</taxon>
        <taxon>Tracheophyta</taxon>
        <taxon>Spermatophyta</taxon>
        <taxon>Magnoliopsida</taxon>
        <taxon>Proteales</taxon>
        <taxon>Nelumbonaceae</taxon>
        <taxon>Nelumbo</taxon>
    </lineage>
</organism>
<dbReference type="Gene3D" id="2.40.330.10">
    <property type="entry name" value="DNA-binding pseudobarrel domain"/>
    <property type="match status" value="1"/>
</dbReference>
<evidence type="ECO:0000259" key="6">
    <source>
        <dbReference type="PROSITE" id="PS50863"/>
    </source>
</evidence>
<proteinExistence type="predicted"/>
<dbReference type="Pfam" id="PF02362">
    <property type="entry name" value="B3"/>
    <property type="match status" value="1"/>
</dbReference>
<evidence type="ECO:0000313" key="8">
    <source>
        <dbReference type="Proteomes" id="UP000607653"/>
    </source>
</evidence>
<protein>
    <recommendedName>
        <fullName evidence="6">TF-B3 domain-containing protein</fullName>
    </recommendedName>
</protein>
<dbReference type="SMART" id="SM01019">
    <property type="entry name" value="B3"/>
    <property type="match status" value="1"/>
</dbReference>
<dbReference type="EMBL" id="DUZY01000001">
    <property type="protein sequence ID" value="DAD19472.1"/>
    <property type="molecule type" value="Genomic_DNA"/>
</dbReference>
<dbReference type="CDD" id="cd10017">
    <property type="entry name" value="B3_DNA"/>
    <property type="match status" value="1"/>
</dbReference>
<evidence type="ECO:0000256" key="5">
    <source>
        <dbReference type="ARBA" id="ARBA00023242"/>
    </source>
</evidence>
<reference evidence="7 8" key="1">
    <citation type="journal article" date="2020" name="Mol. Biol. Evol.">
        <title>Distinct Expression and Methylation Patterns for Genes with Different Fates following a Single Whole-Genome Duplication in Flowering Plants.</title>
        <authorList>
            <person name="Shi T."/>
            <person name="Rahmani R.S."/>
            <person name="Gugger P.F."/>
            <person name="Wang M."/>
            <person name="Li H."/>
            <person name="Zhang Y."/>
            <person name="Li Z."/>
            <person name="Wang Q."/>
            <person name="Van de Peer Y."/>
            <person name="Marchal K."/>
            <person name="Chen J."/>
        </authorList>
    </citation>
    <scope>NUCLEOTIDE SEQUENCE [LARGE SCALE GENOMIC DNA]</scope>
    <source>
        <tissue evidence="7">Leaf</tissue>
    </source>
</reference>
<evidence type="ECO:0000256" key="1">
    <source>
        <dbReference type="ARBA" id="ARBA00004123"/>
    </source>
</evidence>
<name>A0A822XHN7_NELNU</name>
<evidence type="ECO:0000256" key="2">
    <source>
        <dbReference type="ARBA" id="ARBA00023015"/>
    </source>
</evidence>
<feature type="domain" description="TF-B3" evidence="6">
    <location>
        <begin position="28"/>
        <end position="134"/>
    </location>
</feature>
<accession>A0A822XHN7</accession>
<keyword evidence="3" id="KW-0238">DNA-binding</keyword>
<dbReference type="Proteomes" id="UP000607653">
    <property type="component" value="Unassembled WGS sequence"/>
</dbReference>
<evidence type="ECO:0000256" key="3">
    <source>
        <dbReference type="ARBA" id="ARBA00023125"/>
    </source>
</evidence>
<gene>
    <name evidence="7" type="ORF">HUJ06_020935</name>
</gene>